<name>A0A7Y0S2T6_VIBPH</name>
<proteinExistence type="predicted"/>
<protein>
    <submittedName>
        <fullName evidence="1">Uncharacterized protein</fullName>
    </submittedName>
</protein>
<reference evidence="1 2" key="1">
    <citation type="submission" date="2020-04" db="EMBL/GenBank/DDBJ databases">
        <title>Whole-genome sequencing of Vibrio spp. from China reveals different genetic environments of blaCTX-M-14 among diverse lineages.</title>
        <authorList>
            <person name="Zheng Z."/>
            <person name="Ye L."/>
            <person name="Chen S."/>
        </authorList>
    </citation>
    <scope>NUCLEOTIDE SEQUENCE [LARGE SCALE GENOMIC DNA]</scope>
    <source>
        <strain evidence="1 2">Vb0574</strain>
    </source>
</reference>
<evidence type="ECO:0000313" key="2">
    <source>
        <dbReference type="Proteomes" id="UP000555836"/>
    </source>
</evidence>
<evidence type="ECO:0000313" key="1">
    <source>
        <dbReference type="EMBL" id="NMU25168.1"/>
    </source>
</evidence>
<dbReference type="AlphaFoldDB" id="A0A7Y0S2T6"/>
<sequence length="61" mass="6953">MSYRVVRITELMAYEFGQVEGGFNELNENQLKTAIPSGMEFKAFMEQLRQGHLVLLTDSPS</sequence>
<gene>
    <name evidence="1" type="ORF">HKB21_06005</name>
</gene>
<comment type="caution">
    <text evidence="1">The sequence shown here is derived from an EMBL/GenBank/DDBJ whole genome shotgun (WGS) entry which is preliminary data.</text>
</comment>
<dbReference type="EMBL" id="JABCLD010000871">
    <property type="protein sequence ID" value="NMU25168.1"/>
    <property type="molecule type" value="Genomic_DNA"/>
</dbReference>
<organism evidence="1 2">
    <name type="scientific">Vibrio parahaemolyticus</name>
    <dbReference type="NCBI Taxonomy" id="670"/>
    <lineage>
        <taxon>Bacteria</taxon>
        <taxon>Pseudomonadati</taxon>
        <taxon>Pseudomonadota</taxon>
        <taxon>Gammaproteobacteria</taxon>
        <taxon>Vibrionales</taxon>
        <taxon>Vibrionaceae</taxon>
        <taxon>Vibrio</taxon>
    </lineage>
</organism>
<accession>A0A7Y0S2T6</accession>
<dbReference type="Proteomes" id="UP000555836">
    <property type="component" value="Unassembled WGS sequence"/>
</dbReference>
<feature type="non-terminal residue" evidence="1">
    <location>
        <position position="61"/>
    </location>
</feature>